<dbReference type="Pfam" id="PF00005">
    <property type="entry name" value="ABC_tran"/>
    <property type="match status" value="1"/>
</dbReference>
<dbReference type="GeneTree" id="ENSGT00940000159739"/>
<evidence type="ECO:0000256" key="5">
    <source>
        <dbReference type="ARBA" id="ARBA00022475"/>
    </source>
</evidence>
<proteinExistence type="inferred from homology"/>
<dbReference type="PANTHER" id="PTHR48041">
    <property type="entry name" value="ABC TRANSPORTER G FAMILY MEMBER 28"/>
    <property type="match status" value="1"/>
</dbReference>
<dbReference type="PROSITE" id="PS50893">
    <property type="entry name" value="ABC_TRANSPORTER_2"/>
    <property type="match status" value="1"/>
</dbReference>
<keyword evidence="19" id="KW-1185">Reference proteome</keyword>
<evidence type="ECO:0000256" key="1">
    <source>
        <dbReference type="ARBA" id="ARBA00001946"/>
    </source>
</evidence>
<name>A0A674GHG8_TAEGU</name>
<organism evidence="18 19">
    <name type="scientific">Taeniopygia guttata</name>
    <name type="common">Zebra finch</name>
    <name type="synonym">Poephila guttata</name>
    <dbReference type="NCBI Taxonomy" id="59729"/>
    <lineage>
        <taxon>Eukaryota</taxon>
        <taxon>Metazoa</taxon>
        <taxon>Chordata</taxon>
        <taxon>Craniata</taxon>
        <taxon>Vertebrata</taxon>
        <taxon>Euteleostomi</taxon>
        <taxon>Archelosauria</taxon>
        <taxon>Archosauria</taxon>
        <taxon>Dinosauria</taxon>
        <taxon>Saurischia</taxon>
        <taxon>Theropoda</taxon>
        <taxon>Coelurosauria</taxon>
        <taxon>Aves</taxon>
        <taxon>Neognathae</taxon>
        <taxon>Neoaves</taxon>
        <taxon>Telluraves</taxon>
        <taxon>Australaves</taxon>
        <taxon>Passeriformes</taxon>
        <taxon>Passeroidea</taxon>
        <taxon>Estrildidae</taxon>
        <taxon>Estrildinae</taxon>
        <taxon>Taeniopygia</taxon>
    </lineage>
</organism>
<keyword evidence="6 16" id="KW-0812">Transmembrane</keyword>
<comment type="similarity">
    <text evidence="3">Belongs to the ABC transporter superfamily. ABCG family. Eye pigment precursor importer (TC 3.A.1.204) subfamily.</text>
</comment>
<keyword evidence="9" id="KW-1278">Translocase</keyword>
<evidence type="ECO:0000313" key="19">
    <source>
        <dbReference type="Proteomes" id="UP000007754"/>
    </source>
</evidence>
<evidence type="ECO:0000256" key="16">
    <source>
        <dbReference type="SAM" id="Phobius"/>
    </source>
</evidence>
<sequence>MKETTENVSLDDASWRQAMCESRATKNQDTIFHSEEDNSLYFTYSGKSNVLEVKELNYQVNTASQIPWYENLAQMKMPWTWKSDPHSHVTVIQNLNLKVRSGQMLAIIGTTAGGKTSLLDVITCRDHGGKIKSGQVMINNKPSTPQLVRKCIAHVRQDDRLLPHLTVRETLLFVAKLRLPKFFSDSQRKKRVEDVIAELRLRQCANTRVGNEYLRGVSGGERRRVSIGVQLLWNPGILILDEPTSGLDSFTAHNLVITLSRLARGNRLVLLSLHQPRSDIFQLFDLVLLMTSGLTVYCGTAKDMVQYFTELGYPCPRNSEEVINVPHHLNDQLPGALKQFTILLSRQVANDFRDLSTLLIHGFEALLMSLLMGFLYYGHEKNGLSIRDTTALLYMIGALIPFTIILDVITKCHSERAMLYHDLEGGMYSVSPYFFAKILGELPEHCIFVVIYGIPIYWLANLVPEPEHFLLNFLLLWLAVYSARAMALWVAALLPTLQLSAFLGNVLFTSFYLSGGFVISLNSLWTFPFWISKISFVRWNFQGMMQVQFTDTTYEMTDRNITYQIPGKLVTQALDLDSHPLYVSYLVLTGIICSFLLLYYLSLRFIKQKSSQDWYTAKDCASHQTEGKLALAVDLISGQG</sequence>
<dbReference type="GO" id="GO:0005524">
    <property type="term" value="F:ATP binding"/>
    <property type="evidence" value="ECO:0007669"/>
    <property type="project" value="InterPro"/>
</dbReference>
<dbReference type="GO" id="GO:0042632">
    <property type="term" value="P:cholesterol homeostasis"/>
    <property type="evidence" value="ECO:0007669"/>
    <property type="project" value="TreeGrafter"/>
</dbReference>
<feature type="transmembrane region" description="Helical" evidence="16">
    <location>
        <begin position="469"/>
        <end position="494"/>
    </location>
</feature>
<evidence type="ECO:0000259" key="17">
    <source>
        <dbReference type="PROSITE" id="PS50893"/>
    </source>
</evidence>
<dbReference type="GO" id="GO:0016324">
    <property type="term" value="C:apical plasma membrane"/>
    <property type="evidence" value="ECO:0007669"/>
    <property type="project" value="UniProtKB-SubCell"/>
</dbReference>
<comment type="cofactor">
    <cofactor evidence="1">
        <name>Mg(2+)</name>
        <dbReference type="ChEBI" id="CHEBI:18420"/>
    </cofactor>
</comment>
<dbReference type="GO" id="GO:0120020">
    <property type="term" value="F:cholesterol transfer activity"/>
    <property type="evidence" value="ECO:0007669"/>
    <property type="project" value="TreeGrafter"/>
</dbReference>
<reference evidence="18" key="2">
    <citation type="submission" date="2025-08" db="UniProtKB">
        <authorList>
            <consortium name="Ensembl"/>
        </authorList>
    </citation>
    <scope>IDENTIFICATION</scope>
</reference>
<feature type="transmembrane region" description="Helical" evidence="16">
    <location>
        <begin position="391"/>
        <end position="409"/>
    </location>
</feature>
<gene>
    <name evidence="18" type="primary">ABCG8</name>
</gene>
<protein>
    <recommendedName>
        <fullName evidence="14">ATP-binding cassette sub-family G member 8</fullName>
    </recommendedName>
    <alternativeName>
        <fullName evidence="15">Sterolin-2</fullName>
    </alternativeName>
</protein>
<evidence type="ECO:0000256" key="12">
    <source>
        <dbReference type="ARBA" id="ARBA00023136"/>
    </source>
</evidence>
<evidence type="ECO:0000313" key="18">
    <source>
        <dbReference type="Ensembl" id="ENSTGUP00000021956.1"/>
    </source>
</evidence>
<feature type="transmembrane region" description="Helical" evidence="16">
    <location>
        <begin position="506"/>
        <end position="531"/>
    </location>
</feature>
<dbReference type="GO" id="GO:0140359">
    <property type="term" value="F:ABC-type transporter activity"/>
    <property type="evidence" value="ECO:0007669"/>
    <property type="project" value="InterPro"/>
</dbReference>
<evidence type="ECO:0000256" key="7">
    <source>
        <dbReference type="ARBA" id="ARBA00022723"/>
    </source>
</evidence>
<dbReference type="PROSITE" id="PS00211">
    <property type="entry name" value="ABC_TRANSPORTER_1"/>
    <property type="match status" value="1"/>
</dbReference>
<evidence type="ECO:0000256" key="9">
    <source>
        <dbReference type="ARBA" id="ARBA00022967"/>
    </source>
</evidence>
<evidence type="ECO:0000256" key="2">
    <source>
        <dbReference type="ARBA" id="ARBA00004424"/>
    </source>
</evidence>
<evidence type="ECO:0000256" key="13">
    <source>
        <dbReference type="ARBA" id="ARBA00023180"/>
    </source>
</evidence>
<keyword evidence="8" id="KW-0460">Magnesium</keyword>
<dbReference type="InterPro" id="IPR003439">
    <property type="entry name" value="ABC_transporter-like_ATP-bd"/>
</dbReference>
<keyword evidence="12 16" id="KW-0472">Membrane</keyword>
<dbReference type="FunFam" id="3.40.50.300:FF:000831">
    <property type="entry name" value="ATP-binding cassette sub-family G member 8"/>
    <property type="match status" value="1"/>
</dbReference>
<keyword evidence="10 16" id="KW-1133">Transmembrane helix</keyword>
<reference evidence="18 19" key="1">
    <citation type="journal article" date="2010" name="Nature">
        <title>The genome of a songbird.</title>
        <authorList>
            <person name="Warren W.C."/>
            <person name="Clayton D.F."/>
            <person name="Ellegren H."/>
            <person name="Arnold A.P."/>
            <person name="Hillier L.W."/>
            <person name="Kunstner A."/>
            <person name="Searle S."/>
            <person name="White S."/>
            <person name="Vilella A.J."/>
            <person name="Fairley S."/>
            <person name="Heger A."/>
            <person name="Kong L."/>
            <person name="Ponting C.P."/>
            <person name="Jarvis E.D."/>
            <person name="Mello C.V."/>
            <person name="Minx P."/>
            <person name="Lovell P."/>
            <person name="Velho T.A."/>
            <person name="Ferris M."/>
            <person name="Balakrishnan C.N."/>
            <person name="Sinha S."/>
            <person name="Blatti C."/>
            <person name="London S.E."/>
            <person name="Li Y."/>
            <person name="Lin Y.C."/>
            <person name="George J."/>
            <person name="Sweedler J."/>
            <person name="Southey B."/>
            <person name="Gunaratne P."/>
            <person name="Watson M."/>
            <person name="Nam K."/>
            <person name="Backstrom N."/>
            <person name="Smeds L."/>
            <person name="Nabholz B."/>
            <person name="Itoh Y."/>
            <person name="Whitney O."/>
            <person name="Pfenning A.R."/>
            <person name="Howard J."/>
            <person name="Volker M."/>
            <person name="Skinner B.M."/>
            <person name="Griffin D.K."/>
            <person name="Ye L."/>
            <person name="McLaren W.M."/>
            <person name="Flicek P."/>
            <person name="Quesada V."/>
            <person name="Velasco G."/>
            <person name="Lopez-Otin C."/>
            <person name="Puente X.S."/>
            <person name="Olender T."/>
            <person name="Lancet D."/>
            <person name="Smit A.F."/>
            <person name="Hubley R."/>
            <person name="Konkel M.K."/>
            <person name="Walker J.A."/>
            <person name="Batzer M.A."/>
            <person name="Gu W."/>
            <person name="Pollock D.D."/>
            <person name="Chen L."/>
            <person name="Cheng Z."/>
            <person name="Eichler E.E."/>
            <person name="Stapley J."/>
            <person name="Slate J."/>
            <person name="Ekblom R."/>
            <person name="Birkhead T."/>
            <person name="Burke T."/>
            <person name="Burt D."/>
            <person name="Scharff C."/>
            <person name="Adam I."/>
            <person name="Richard H."/>
            <person name="Sultan M."/>
            <person name="Soldatov A."/>
            <person name="Lehrach H."/>
            <person name="Edwards S.V."/>
            <person name="Yang S.P."/>
            <person name="Li X."/>
            <person name="Graves T."/>
            <person name="Fulton L."/>
            <person name="Nelson J."/>
            <person name="Chinwalla A."/>
            <person name="Hou S."/>
            <person name="Mardis E.R."/>
            <person name="Wilson R.K."/>
        </authorList>
    </citation>
    <scope>NUCLEOTIDE SEQUENCE [LARGE SCALE GENOMIC DNA]</scope>
</reference>
<dbReference type="InterPro" id="IPR050352">
    <property type="entry name" value="ABCG_transporters"/>
</dbReference>
<reference evidence="18" key="3">
    <citation type="submission" date="2025-09" db="UniProtKB">
        <authorList>
            <consortium name="Ensembl"/>
        </authorList>
    </citation>
    <scope>IDENTIFICATION</scope>
</reference>
<keyword evidence="5" id="KW-1003">Cell membrane</keyword>
<dbReference type="AlphaFoldDB" id="A0A674GHG8"/>
<dbReference type="Pfam" id="PF19055">
    <property type="entry name" value="ABC2_membrane_7"/>
    <property type="match status" value="1"/>
</dbReference>
<feature type="transmembrane region" description="Helical" evidence="16">
    <location>
        <begin position="446"/>
        <end position="463"/>
    </location>
</feature>
<dbReference type="Proteomes" id="UP000007754">
    <property type="component" value="Chromosome 3"/>
</dbReference>
<dbReference type="Gene3D" id="3.40.50.300">
    <property type="entry name" value="P-loop containing nucleotide triphosphate hydrolases"/>
    <property type="match status" value="1"/>
</dbReference>
<keyword evidence="7" id="KW-0479">Metal-binding</keyword>
<dbReference type="InterPro" id="IPR027417">
    <property type="entry name" value="P-loop_NTPase"/>
</dbReference>
<dbReference type="InterPro" id="IPR043926">
    <property type="entry name" value="ABCG_dom"/>
</dbReference>
<dbReference type="SUPFAM" id="SSF52540">
    <property type="entry name" value="P-loop containing nucleoside triphosphate hydrolases"/>
    <property type="match status" value="1"/>
</dbReference>
<keyword evidence="4" id="KW-0813">Transport</keyword>
<evidence type="ECO:0000256" key="4">
    <source>
        <dbReference type="ARBA" id="ARBA00022448"/>
    </source>
</evidence>
<dbReference type="GO" id="GO:0043235">
    <property type="term" value="C:receptor complex"/>
    <property type="evidence" value="ECO:0007669"/>
    <property type="project" value="TreeGrafter"/>
</dbReference>
<keyword evidence="11" id="KW-0445">Lipid transport</keyword>
<dbReference type="CDD" id="cd03234">
    <property type="entry name" value="ABCG_White"/>
    <property type="match status" value="1"/>
</dbReference>
<comment type="subcellular location">
    <subcellularLocation>
        <location evidence="2">Apical cell membrane</location>
        <topology evidence="2">Multi-pass membrane protein</topology>
    </subcellularLocation>
</comment>
<dbReference type="InterPro" id="IPR017871">
    <property type="entry name" value="ABC_transporter-like_CS"/>
</dbReference>
<feature type="transmembrane region" description="Helical" evidence="16">
    <location>
        <begin position="355"/>
        <end position="379"/>
    </location>
</feature>
<dbReference type="Pfam" id="PF01061">
    <property type="entry name" value="ABC2_membrane"/>
    <property type="match status" value="1"/>
</dbReference>
<dbReference type="GO" id="GO:0033344">
    <property type="term" value="P:cholesterol efflux"/>
    <property type="evidence" value="ECO:0007669"/>
    <property type="project" value="TreeGrafter"/>
</dbReference>
<dbReference type="GO" id="GO:0016887">
    <property type="term" value="F:ATP hydrolysis activity"/>
    <property type="evidence" value="ECO:0007669"/>
    <property type="project" value="InterPro"/>
</dbReference>
<feature type="transmembrane region" description="Helical" evidence="16">
    <location>
        <begin position="582"/>
        <end position="601"/>
    </location>
</feature>
<evidence type="ECO:0000256" key="15">
    <source>
        <dbReference type="ARBA" id="ARBA00075114"/>
    </source>
</evidence>
<accession>A0A674GHG8</accession>
<dbReference type="GO" id="GO:0046872">
    <property type="term" value="F:metal ion binding"/>
    <property type="evidence" value="ECO:0007669"/>
    <property type="project" value="UniProtKB-KW"/>
</dbReference>
<feature type="domain" description="ABC transporter" evidence="17">
    <location>
        <begin position="75"/>
        <end position="317"/>
    </location>
</feature>
<evidence type="ECO:0000256" key="10">
    <source>
        <dbReference type="ARBA" id="ARBA00022989"/>
    </source>
</evidence>
<evidence type="ECO:0000256" key="8">
    <source>
        <dbReference type="ARBA" id="ARBA00022842"/>
    </source>
</evidence>
<keyword evidence="13" id="KW-0325">Glycoprotein</keyword>
<evidence type="ECO:0000256" key="3">
    <source>
        <dbReference type="ARBA" id="ARBA00005814"/>
    </source>
</evidence>
<dbReference type="PANTHER" id="PTHR48041:SF71">
    <property type="entry name" value="ATP-BINDING CASSETTE SUB-FAMILY G MEMBER 8"/>
    <property type="match status" value="1"/>
</dbReference>
<feature type="transmembrane region" description="Helical" evidence="16">
    <location>
        <begin position="280"/>
        <end position="299"/>
    </location>
</feature>
<evidence type="ECO:0000256" key="6">
    <source>
        <dbReference type="ARBA" id="ARBA00022692"/>
    </source>
</evidence>
<dbReference type="Ensembl" id="ENSTGUT00000037920.1">
    <property type="protein sequence ID" value="ENSTGUP00000021956.1"/>
    <property type="gene ID" value="ENSTGUG00000003716.2"/>
</dbReference>
<dbReference type="InterPro" id="IPR013525">
    <property type="entry name" value="ABC2_TM"/>
</dbReference>
<evidence type="ECO:0000256" key="14">
    <source>
        <dbReference type="ARBA" id="ARBA00073175"/>
    </source>
</evidence>
<evidence type="ECO:0000256" key="11">
    <source>
        <dbReference type="ARBA" id="ARBA00023055"/>
    </source>
</evidence>